<feature type="domain" description="Integrase catalytic" evidence="1">
    <location>
        <begin position="1"/>
        <end position="78"/>
    </location>
</feature>
<accession>A0A8R2D2H3</accession>
<reference evidence="3" key="1">
    <citation type="submission" date="2010-06" db="EMBL/GenBank/DDBJ databases">
        <authorList>
            <person name="Jiang H."/>
            <person name="Abraham K."/>
            <person name="Ali S."/>
            <person name="Alsbrooks S.L."/>
            <person name="Anim B.N."/>
            <person name="Anosike U.S."/>
            <person name="Attaway T."/>
            <person name="Bandaranaike D.P."/>
            <person name="Battles P.K."/>
            <person name="Bell S.N."/>
            <person name="Bell A.V."/>
            <person name="Beltran B."/>
            <person name="Bickham C."/>
            <person name="Bustamante Y."/>
            <person name="Caleb T."/>
            <person name="Canada A."/>
            <person name="Cardenas V."/>
            <person name="Carter K."/>
            <person name="Chacko J."/>
            <person name="Chandrabose M.N."/>
            <person name="Chavez D."/>
            <person name="Chavez A."/>
            <person name="Chen L."/>
            <person name="Chu H.-S."/>
            <person name="Claassen K.J."/>
            <person name="Cockrell R."/>
            <person name="Collins M."/>
            <person name="Cooper J.A."/>
            <person name="Cree A."/>
            <person name="Curry S.M."/>
            <person name="Da Y."/>
            <person name="Dao M.D."/>
            <person name="Das B."/>
            <person name="Davila M.-L."/>
            <person name="Davy-Carroll L."/>
            <person name="Denson S."/>
            <person name="Dinh H."/>
            <person name="Ebong V.E."/>
            <person name="Edwards J.R."/>
            <person name="Egan A."/>
            <person name="El-Daye J."/>
            <person name="Escobedo L."/>
            <person name="Fernandez S."/>
            <person name="Fernando P.R."/>
            <person name="Flagg N."/>
            <person name="Forbes L.D."/>
            <person name="Fowler R.G."/>
            <person name="Fu Q."/>
            <person name="Gabisi R.A."/>
            <person name="Ganer J."/>
            <person name="Garbino Pronczuk A."/>
            <person name="Garcia R.M."/>
            <person name="Garner T."/>
            <person name="Garrett T.E."/>
            <person name="Gonzalez D.A."/>
            <person name="Hamid H."/>
            <person name="Hawkins E.S."/>
            <person name="Hirani K."/>
            <person name="Hogues M.E."/>
            <person name="Hollins B."/>
            <person name="Hsiao C.-H."/>
            <person name="Jabil R."/>
            <person name="James M.L."/>
            <person name="Jhangiani S.N."/>
            <person name="Johnson B."/>
            <person name="Johnson Q."/>
            <person name="Joshi V."/>
            <person name="Kalu J.B."/>
            <person name="Kam C."/>
            <person name="Kashfia A."/>
            <person name="Keebler J."/>
            <person name="Kisamo H."/>
            <person name="Kovar C.L."/>
            <person name="Lago L.A."/>
            <person name="Lai C.-Y."/>
            <person name="Laidlaw J."/>
            <person name="Lara F."/>
            <person name="Le T.-K."/>
            <person name="Lee S.L."/>
            <person name="Legall F.H."/>
            <person name="Lemon S.J."/>
            <person name="Lewis L.R."/>
            <person name="Li B."/>
            <person name="Liu Y."/>
            <person name="Liu Y.-S."/>
            <person name="Lopez J."/>
            <person name="Lozado R.J."/>
            <person name="Lu J."/>
            <person name="Madu R.C."/>
            <person name="Maheshwari M."/>
            <person name="Maheshwari R."/>
            <person name="Malloy K."/>
            <person name="Martinez E."/>
            <person name="Mathew T."/>
            <person name="Mercado I.C."/>
            <person name="Mercado C."/>
            <person name="Meyer B."/>
            <person name="Montgomery K."/>
            <person name="Morgan M.B."/>
            <person name="Munidasa M."/>
            <person name="Nazareth L.V."/>
            <person name="Nelson J."/>
            <person name="Ng B.M."/>
            <person name="Nguyen N.B."/>
            <person name="Nguyen P.Q."/>
            <person name="Nguyen T."/>
            <person name="Obregon M."/>
            <person name="Okwuonu G.O."/>
            <person name="Onwere C.G."/>
            <person name="Orozco G."/>
            <person name="Parra A."/>
            <person name="Patel S."/>
            <person name="Patil S."/>
            <person name="Perez A."/>
            <person name="Perez Y."/>
            <person name="Pham C."/>
            <person name="Primus E.L."/>
            <person name="Pu L.-L."/>
            <person name="Puazo M."/>
            <person name="Qin X."/>
            <person name="Quiroz J.B."/>
            <person name="Reese J."/>
            <person name="Richards S."/>
            <person name="Rives C.M."/>
            <person name="Robberts R."/>
            <person name="Ruiz S.J."/>
            <person name="Ruiz M.J."/>
            <person name="Santibanez J."/>
            <person name="Schneider B.W."/>
            <person name="Sisson I."/>
            <person name="Smith M."/>
            <person name="Sodergren E."/>
            <person name="Song X.-Z."/>
            <person name="Song B.B."/>
            <person name="Summersgill H."/>
            <person name="Thelus R."/>
            <person name="Thornton R.D."/>
            <person name="Trejos Z.Y."/>
            <person name="Usmani K."/>
            <person name="Vattathil S."/>
            <person name="Villasana D."/>
            <person name="Walker D.L."/>
            <person name="Wang S."/>
            <person name="Wang K."/>
            <person name="White C.S."/>
            <person name="Williams A.C."/>
            <person name="Williamson J."/>
            <person name="Wilson K."/>
            <person name="Woghiren I.O."/>
            <person name="Woodworth J.R."/>
            <person name="Worley K.C."/>
            <person name="Wright R.A."/>
            <person name="Wu W."/>
            <person name="Young L."/>
            <person name="Zhang L."/>
            <person name="Zhang J."/>
            <person name="Zhu Y."/>
            <person name="Muzny D.M."/>
            <person name="Weinstock G."/>
            <person name="Gibbs R.A."/>
        </authorList>
    </citation>
    <scope>NUCLEOTIDE SEQUENCE [LARGE SCALE GENOMIC DNA]</scope>
    <source>
        <strain evidence="3">LSR1</strain>
    </source>
</reference>
<dbReference type="InterPro" id="IPR036397">
    <property type="entry name" value="RNaseH_sf"/>
</dbReference>
<dbReference type="KEGG" id="api:107883012"/>
<evidence type="ECO:0000313" key="2">
    <source>
        <dbReference type="EnsemblMetazoa" id="XP_016657795.1"/>
    </source>
</evidence>
<dbReference type="InterPro" id="IPR012337">
    <property type="entry name" value="RNaseH-like_sf"/>
</dbReference>
<dbReference type="Gene3D" id="3.30.420.10">
    <property type="entry name" value="Ribonuclease H-like superfamily/Ribonuclease H"/>
    <property type="match status" value="1"/>
</dbReference>
<dbReference type="Proteomes" id="UP000007819">
    <property type="component" value="Chromosome A1"/>
</dbReference>
<dbReference type="PANTHER" id="PTHR37984:SF5">
    <property type="entry name" value="PROTEIN NYNRIN-LIKE"/>
    <property type="match status" value="1"/>
</dbReference>
<sequence>MFLSKYGITHSFTPPYTPQANGLIERANATMLAVLSKFANLEFTDDWDQRLPNLILSINTAKQSSTQFSPFFLLHGFQPRISIGEIQLGTVTQDISRLEKLNELNEARPIAVDNIKQTHVDNKKPFDKRRQPFMFKTGDLVLYEWDQTSDNKLSPKYKGLYTIVKPVGTVCIIV</sequence>
<dbReference type="AlphaFoldDB" id="A0A8R2D2H3"/>
<dbReference type="PROSITE" id="PS50994">
    <property type="entry name" value="INTEGRASE"/>
    <property type="match status" value="1"/>
</dbReference>
<dbReference type="PANTHER" id="PTHR37984">
    <property type="entry name" value="PROTEIN CBG26694"/>
    <property type="match status" value="1"/>
</dbReference>
<dbReference type="GO" id="GO:0003676">
    <property type="term" value="F:nucleic acid binding"/>
    <property type="evidence" value="ECO:0007669"/>
    <property type="project" value="InterPro"/>
</dbReference>
<dbReference type="RefSeq" id="XP_016657795.1">
    <property type="nucleotide sequence ID" value="XM_016802306.1"/>
</dbReference>
<evidence type="ECO:0000259" key="1">
    <source>
        <dbReference type="PROSITE" id="PS50994"/>
    </source>
</evidence>
<proteinExistence type="predicted"/>
<dbReference type="OrthoDB" id="6624472at2759"/>
<dbReference type="GeneID" id="107883012"/>
<dbReference type="SUPFAM" id="SSF53098">
    <property type="entry name" value="Ribonuclease H-like"/>
    <property type="match status" value="1"/>
</dbReference>
<dbReference type="InterPro" id="IPR050951">
    <property type="entry name" value="Retrovirus_Pol_polyprotein"/>
</dbReference>
<dbReference type="EnsemblMetazoa" id="XM_016802306.1">
    <property type="protein sequence ID" value="XP_016657795.1"/>
    <property type="gene ID" value="LOC107883012"/>
</dbReference>
<reference evidence="2" key="2">
    <citation type="submission" date="2022-06" db="UniProtKB">
        <authorList>
            <consortium name="EnsemblMetazoa"/>
        </authorList>
    </citation>
    <scope>IDENTIFICATION</scope>
</reference>
<name>A0A8R2D2H3_ACYPI</name>
<dbReference type="GO" id="GO:0015074">
    <property type="term" value="P:DNA integration"/>
    <property type="evidence" value="ECO:0007669"/>
    <property type="project" value="InterPro"/>
</dbReference>
<evidence type="ECO:0000313" key="3">
    <source>
        <dbReference type="Proteomes" id="UP000007819"/>
    </source>
</evidence>
<dbReference type="InterPro" id="IPR001584">
    <property type="entry name" value="Integrase_cat-core"/>
</dbReference>
<organism evidence="2 3">
    <name type="scientific">Acyrthosiphon pisum</name>
    <name type="common">Pea aphid</name>
    <dbReference type="NCBI Taxonomy" id="7029"/>
    <lineage>
        <taxon>Eukaryota</taxon>
        <taxon>Metazoa</taxon>
        <taxon>Ecdysozoa</taxon>
        <taxon>Arthropoda</taxon>
        <taxon>Hexapoda</taxon>
        <taxon>Insecta</taxon>
        <taxon>Pterygota</taxon>
        <taxon>Neoptera</taxon>
        <taxon>Paraneoptera</taxon>
        <taxon>Hemiptera</taxon>
        <taxon>Sternorrhyncha</taxon>
        <taxon>Aphidomorpha</taxon>
        <taxon>Aphidoidea</taxon>
        <taxon>Aphididae</taxon>
        <taxon>Macrosiphini</taxon>
        <taxon>Acyrthosiphon</taxon>
    </lineage>
</organism>
<protein>
    <recommendedName>
        <fullName evidence="1">Integrase catalytic domain-containing protein</fullName>
    </recommendedName>
</protein>
<keyword evidence="3" id="KW-1185">Reference proteome</keyword>